<name>A0A495VXU2_9PSEU</name>
<evidence type="ECO:0000256" key="1">
    <source>
        <dbReference type="SAM" id="SignalP"/>
    </source>
</evidence>
<evidence type="ECO:0000313" key="3">
    <source>
        <dbReference type="Proteomes" id="UP000282084"/>
    </source>
</evidence>
<organism evidence="2 3">
    <name type="scientific">Saccharothrix australiensis</name>
    <dbReference type="NCBI Taxonomy" id="2072"/>
    <lineage>
        <taxon>Bacteria</taxon>
        <taxon>Bacillati</taxon>
        <taxon>Actinomycetota</taxon>
        <taxon>Actinomycetes</taxon>
        <taxon>Pseudonocardiales</taxon>
        <taxon>Pseudonocardiaceae</taxon>
        <taxon>Saccharothrix</taxon>
    </lineage>
</organism>
<feature type="chain" id="PRO_5019784432" description="Peptidase inhibitor family I36" evidence="1">
    <location>
        <begin position="34"/>
        <end position="156"/>
    </location>
</feature>
<accession>A0A495VXU2</accession>
<feature type="signal peptide" evidence="1">
    <location>
        <begin position="1"/>
        <end position="33"/>
    </location>
</feature>
<dbReference type="OrthoDB" id="4195346at2"/>
<dbReference type="RefSeq" id="WP_147455058.1">
    <property type="nucleotide sequence ID" value="NZ_RBXO01000001.1"/>
</dbReference>
<keyword evidence="3" id="KW-1185">Reference proteome</keyword>
<sequence>MSLRGTLRSAARAATLAVLAATALVAVPQSASAGGCSALGCGNVTNNTPVTMHTTVGLGSSKAKDRCDVWNNNGSLEDPWGYNWAYMKCTQVSLGRDQKRGGNGVDVDAFTFNTRSYLVLHNGTQDPVGKGVWTKIRDYHAVRCVEKRGSLECTVS</sequence>
<proteinExistence type="predicted"/>
<reference evidence="2 3" key="1">
    <citation type="submission" date="2018-10" db="EMBL/GenBank/DDBJ databases">
        <title>Sequencing the genomes of 1000 actinobacteria strains.</title>
        <authorList>
            <person name="Klenk H.-P."/>
        </authorList>
    </citation>
    <scope>NUCLEOTIDE SEQUENCE [LARGE SCALE GENOMIC DNA]</scope>
    <source>
        <strain evidence="2 3">DSM 43800</strain>
    </source>
</reference>
<protein>
    <recommendedName>
        <fullName evidence="4">Peptidase inhibitor family I36</fullName>
    </recommendedName>
</protein>
<comment type="caution">
    <text evidence="2">The sequence shown here is derived from an EMBL/GenBank/DDBJ whole genome shotgun (WGS) entry which is preliminary data.</text>
</comment>
<evidence type="ECO:0008006" key="4">
    <source>
        <dbReference type="Google" id="ProtNLM"/>
    </source>
</evidence>
<keyword evidence="1" id="KW-0732">Signal</keyword>
<gene>
    <name evidence="2" type="ORF">C8E97_2224</name>
</gene>
<dbReference type="EMBL" id="RBXO01000001">
    <property type="protein sequence ID" value="RKT53650.1"/>
    <property type="molecule type" value="Genomic_DNA"/>
</dbReference>
<dbReference type="AlphaFoldDB" id="A0A495VXU2"/>
<dbReference type="Proteomes" id="UP000282084">
    <property type="component" value="Unassembled WGS sequence"/>
</dbReference>
<evidence type="ECO:0000313" key="2">
    <source>
        <dbReference type="EMBL" id="RKT53650.1"/>
    </source>
</evidence>